<protein>
    <submittedName>
        <fullName evidence="1">Uncharacterized protein</fullName>
    </submittedName>
</protein>
<evidence type="ECO:0000313" key="1">
    <source>
        <dbReference type="EMBL" id="CAF2028870.1"/>
    </source>
</evidence>
<reference evidence="1" key="1">
    <citation type="submission" date="2021-02" db="EMBL/GenBank/DDBJ databases">
        <authorList>
            <person name="Nowell W R."/>
        </authorList>
    </citation>
    <scope>NUCLEOTIDE SEQUENCE</scope>
</reference>
<name>A0A816NAN0_9BILA</name>
<evidence type="ECO:0000313" key="2">
    <source>
        <dbReference type="EMBL" id="CAF4367912.1"/>
    </source>
</evidence>
<evidence type="ECO:0000313" key="3">
    <source>
        <dbReference type="Proteomes" id="UP000663887"/>
    </source>
</evidence>
<dbReference type="Proteomes" id="UP000663887">
    <property type="component" value="Unassembled WGS sequence"/>
</dbReference>
<dbReference type="EMBL" id="CAJNRG010001179">
    <property type="protein sequence ID" value="CAF2028870.1"/>
    <property type="molecule type" value="Genomic_DNA"/>
</dbReference>
<proteinExistence type="predicted"/>
<organism evidence="1 3">
    <name type="scientific">Rotaria magnacalcarata</name>
    <dbReference type="NCBI Taxonomy" id="392030"/>
    <lineage>
        <taxon>Eukaryota</taxon>
        <taxon>Metazoa</taxon>
        <taxon>Spiralia</taxon>
        <taxon>Gnathifera</taxon>
        <taxon>Rotifera</taxon>
        <taxon>Eurotatoria</taxon>
        <taxon>Bdelloidea</taxon>
        <taxon>Philodinida</taxon>
        <taxon>Philodinidae</taxon>
        <taxon>Rotaria</taxon>
    </lineage>
</organism>
<gene>
    <name evidence="2" type="ORF">UXM345_LOCUS36828</name>
    <name evidence="1" type="ORF">XDN619_LOCUS4828</name>
</gene>
<sequence>MNYDFLPPDLTLDQISPVSGDSLLFSLYTGLSKIKSGISKIDYPQIGNLRDELFDEINKHREKYNLVINSTNQQKWLAHRNRHHPLPINFIQAFANKEGINVEMYYGLETPIIFKSEKLTTSEPKIIIQSLANHHFNLLKYSDDKLNAKAEYEDYIQNKIMVSFDNLINIDNLLGKDESAAYDELVTDMTDSSLYFTLAQNDFKPTLSDYAEKRPQNIETITQDIKRIAAHYDKYDKLTYGQLFHQ</sequence>
<accession>A0A816NAN0</accession>
<comment type="caution">
    <text evidence="1">The sequence shown here is derived from an EMBL/GenBank/DDBJ whole genome shotgun (WGS) entry which is preliminary data.</text>
</comment>
<dbReference type="Proteomes" id="UP000663842">
    <property type="component" value="Unassembled WGS sequence"/>
</dbReference>
<dbReference type="EMBL" id="CAJOBF010018188">
    <property type="protein sequence ID" value="CAF4367912.1"/>
    <property type="molecule type" value="Genomic_DNA"/>
</dbReference>
<dbReference type="AlphaFoldDB" id="A0A816NAN0"/>